<dbReference type="PANTHER" id="PTHR48137">
    <property type="match status" value="1"/>
</dbReference>
<gene>
    <name evidence="1" type="ORF">E2562_035910</name>
</gene>
<comment type="caution">
    <text evidence="1">The sequence shown here is derived from an EMBL/GenBank/DDBJ whole genome shotgun (WGS) entry which is preliminary data.</text>
</comment>
<dbReference type="AlphaFoldDB" id="A0A6G1E9K2"/>
<dbReference type="PANTHER" id="PTHR48137:SF8">
    <property type="match status" value="1"/>
</dbReference>
<accession>A0A6G1E9K2</accession>
<dbReference type="EMBL" id="SPHZ02000005">
    <property type="protein sequence ID" value="KAF0920623.1"/>
    <property type="molecule type" value="Genomic_DNA"/>
</dbReference>
<proteinExistence type="predicted"/>
<organism evidence="1 2">
    <name type="scientific">Oryza meyeriana var. granulata</name>
    <dbReference type="NCBI Taxonomy" id="110450"/>
    <lineage>
        <taxon>Eukaryota</taxon>
        <taxon>Viridiplantae</taxon>
        <taxon>Streptophyta</taxon>
        <taxon>Embryophyta</taxon>
        <taxon>Tracheophyta</taxon>
        <taxon>Spermatophyta</taxon>
        <taxon>Magnoliopsida</taxon>
        <taxon>Liliopsida</taxon>
        <taxon>Poales</taxon>
        <taxon>Poaceae</taxon>
        <taxon>BOP clade</taxon>
        <taxon>Oryzoideae</taxon>
        <taxon>Oryzeae</taxon>
        <taxon>Oryzinae</taxon>
        <taxon>Oryza</taxon>
        <taxon>Oryza meyeriana</taxon>
    </lineage>
</organism>
<keyword evidence="2" id="KW-1185">Reference proteome</keyword>
<dbReference type="Proteomes" id="UP000479710">
    <property type="component" value="Unassembled WGS sequence"/>
</dbReference>
<sequence>MSPILSEVILSGFMISSTLRRGSHLVLSFSVVFLYWWDPVRWDIVWLKPWDPELRVNQLKMKNQQLITTLNMVTQSYAAAEAQNSVLRTQIMELESRLCALHEIIFYMNNPNQLYSNATITATTYPSTTMTATTTGHYDYYDVVTANAWSSGMQTMQQPIDQFLYQC</sequence>
<name>A0A6G1E9K2_9ORYZ</name>
<evidence type="ECO:0008006" key="3">
    <source>
        <dbReference type="Google" id="ProtNLM"/>
    </source>
</evidence>
<dbReference type="OrthoDB" id="551672at2759"/>
<evidence type="ECO:0000313" key="1">
    <source>
        <dbReference type="EMBL" id="KAF0920623.1"/>
    </source>
</evidence>
<reference evidence="1 2" key="1">
    <citation type="submission" date="2019-11" db="EMBL/GenBank/DDBJ databases">
        <title>Whole genome sequence of Oryza granulata.</title>
        <authorList>
            <person name="Li W."/>
        </authorList>
    </citation>
    <scope>NUCLEOTIDE SEQUENCE [LARGE SCALE GENOMIC DNA]</scope>
    <source>
        <strain evidence="2">cv. Menghai</strain>
        <tissue evidence="1">Leaf</tissue>
    </source>
</reference>
<protein>
    <recommendedName>
        <fullName evidence="3">BZIP domain-containing protein</fullName>
    </recommendedName>
</protein>
<evidence type="ECO:0000313" key="2">
    <source>
        <dbReference type="Proteomes" id="UP000479710"/>
    </source>
</evidence>